<reference evidence="1" key="1">
    <citation type="journal article" date="2012" name="PLoS ONE">
        <title>Gene sets for utilization of primary and secondary nutrition supplies in the distal gut of endangered iberian lynx.</title>
        <authorList>
            <person name="Alcaide M."/>
            <person name="Messina E."/>
            <person name="Richter M."/>
            <person name="Bargiela R."/>
            <person name="Peplies J."/>
            <person name="Huws S.A."/>
            <person name="Newbold C.J."/>
            <person name="Golyshin P.N."/>
            <person name="Simon M.A."/>
            <person name="Lopez G."/>
            <person name="Yakimov M.M."/>
            <person name="Ferrer M."/>
        </authorList>
    </citation>
    <scope>NUCLEOTIDE SEQUENCE</scope>
</reference>
<sequence length="38" mass="4628">MVHIHIFSYFVPPVSYHSYFIFMYSHSNISVRKIPVHF</sequence>
<organism evidence="1">
    <name type="scientific">gut metagenome</name>
    <dbReference type="NCBI Taxonomy" id="749906"/>
    <lineage>
        <taxon>unclassified sequences</taxon>
        <taxon>metagenomes</taxon>
        <taxon>organismal metagenomes</taxon>
    </lineage>
</organism>
<evidence type="ECO:0000313" key="1">
    <source>
        <dbReference type="EMBL" id="EJX00314.1"/>
    </source>
</evidence>
<proteinExistence type="predicted"/>
<comment type="caution">
    <text evidence="1">The sequence shown here is derived from an EMBL/GenBank/DDBJ whole genome shotgun (WGS) entry which is preliminary data.</text>
</comment>
<dbReference type="AlphaFoldDB" id="J9G0F0"/>
<protein>
    <submittedName>
        <fullName evidence="1">Uncharacterized protein</fullName>
    </submittedName>
</protein>
<accession>J9G0F0</accession>
<gene>
    <name evidence="1" type="ORF">EVA_11580</name>
</gene>
<dbReference type="EMBL" id="AMCI01003429">
    <property type="protein sequence ID" value="EJX00314.1"/>
    <property type="molecule type" value="Genomic_DNA"/>
</dbReference>
<name>J9G0F0_9ZZZZ</name>